<proteinExistence type="predicted"/>
<name>A0A7S2WPV8_9STRA</name>
<dbReference type="EMBL" id="HBHJ01023284">
    <property type="protein sequence ID" value="CAD9701380.1"/>
    <property type="molecule type" value="Transcribed_RNA"/>
</dbReference>
<protein>
    <submittedName>
        <fullName evidence="2">Uncharacterized protein</fullName>
    </submittedName>
</protein>
<reference evidence="2" key="1">
    <citation type="submission" date="2021-01" db="EMBL/GenBank/DDBJ databases">
        <authorList>
            <person name="Corre E."/>
            <person name="Pelletier E."/>
            <person name="Niang G."/>
            <person name="Scheremetjew M."/>
            <person name="Finn R."/>
            <person name="Kale V."/>
            <person name="Holt S."/>
            <person name="Cochrane G."/>
            <person name="Meng A."/>
            <person name="Brown T."/>
            <person name="Cohen L."/>
        </authorList>
    </citation>
    <scope>NUCLEOTIDE SEQUENCE</scope>
    <source>
        <strain evidence="2">CCMP1243</strain>
    </source>
</reference>
<accession>A0A7S2WPV8</accession>
<feature type="region of interest" description="Disordered" evidence="1">
    <location>
        <begin position="25"/>
        <end position="84"/>
    </location>
</feature>
<sequence>MASESSDDDDIPLGQLVAPMVRAIQEKSSSNSNVLQNIGQKRKSPDHSAVASRKEKRAAPAAARNRRAAPPPAAAAPKAKTASKDGSDAFYADCVKGQLVQKLICRWWYAIDWPSPADLAKPVPAEYEPLDGYPGVYICIKGGEMGNIIDHRDHENGPSFSNFKAKNSGELKELLLKALDTQKERLVEHEGPNSTYLRAINKEITWASKVNAEKADKEARKF</sequence>
<evidence type="ECO:0000256" key="1">
    <source>
        <dbReference type="SAM" id="MobiDB-lite"/>
    </source>
</evidence>
<feature type="compositionally biased region" description="Polar residues" evidence="1">
    <location>
        <begin position="26"/>
        <end position="39"/>
    </location>
</feature>
<organism evidence="2">
    <name type="scientific">Rhizochromulina marina</name>
    <dbReference type="NCBI Taxonomy" id="1034831"/>
    <lineage>
        <taxon>Eukaryota</taxon>
        <taxon>Sar</taxon>
        <taxon>Stramenopiles</taxon>
        <taxon>Ochrophyta</taxon>
        <taxon>Dictyochophyceae</taxon>
        <taxon>Rhizochromulinales</taxon>
        <taxon>Rhizochromulina</taxon>
    </lineage>
</organism>
<dbReference type="AlphaFoldDB" id="A0A7S2WPV8"/>
<gene>
    <name evidence="2" type="ORF">RMAR1173_LOCUS15323</name>
</gene>
<evidence type="ECO:0000313" key="2">
    <source>
        <dbReference type="EMBL" id="CAD9701380.1"/>
    </source>
</evidence>